<dbReference type="Gene3D" id="3.30.470.20">
    <property type="entry name" value="ATP-grasp fold, B domain"/>
    <property type="match status" value="1"/>
</dbReference>
<dbReference type="PANTHER" id="PTHR12241">
    <property type="entry name" value="TUBULIN POLYGLUTAMYLASE"/>
    <property type="match status" value="1"/>
</dbReference>
<dbReference type="PROSITE" id="PS51221">
    <property type="entry name" value="TTL"/>
    <property type="match status" value="1"/>
</dbReference>
<feature type="region of interest" description="Disordered" evidence="4">
    <location>
        <begin position="585"/>
        <end position="621"/>
    </location>
</feature>
<feature type="compositionally biased region" description="Polar residues" evidence="4">
    <location>
        <begin position="585"/>
        <end position="601"/>
    </location>
</feature>
<feature type="compositionally biased region" description="Low complexity" evidence="4">
    <location>
        <begin position="680"/>
        <end position="689"/>
    </location>
</feature>
<accession>A0ABQ9Y9Q6</accession>
<evidence type="ECO:0000313" key="5">
    <source>
        <dbReference type="EMBL" id="KAK2960428.1"/>
    </source>
</evidence>
<dbReference type="Proteomes" id="UP001281761">
    <property type="component" value="Unassembled WGS sequence"/>
</dbReference>
<evidence type="ECO:0000256" key="3">
    <source>
        <dbReference type="ARBA" id="ARBA00022840"/>
    </source>
</evidence>
<dbReference type="SUPFAM" id="SSF56059">
    <property type="entry name" value="Glutathione synthetase ATP-binding domain-like"/>
    <property type="match status" value="1"/>
</dbReference>
<feature type="region of interest" description="Disordered" evidence="4">
    <location>
        <begin position="518"/>
        <end position="538"/>
    </location>
</feature>
<evidence type="ECO:0000256" key="4">
    <source>
        <dbReference type="SAM" id="MobiDB-lite"/>
    </source>
</evidence>
<protein>
    <submittedName>
        <fullName evidence="5">Tubulin-tyrosine ligase family protein</fullName>
    </submittedName>
</protein>
<evidence type="ECO:0000313" key="6">
    <source>
        <dbReference type="Proteomes" id="UP001281761"/>
    </source>
</evidence>
<gene>
    <name evidence="5" type="ORF">BLNAU_4645</name>
</gene>
<dbReference type="GO" id="GO:0016874">
    <property type="term" value="F:ligase activity"/>
    <property type="evidence" value="ECO:0007669"/>
    <property type="project" value="UniProtKB-KW"/>
</dbReference>
<evidence type="ECO:0000256" key="1">
    <source>
        <dbReference type="ARBA" id="ARBA00022598"/>
    </source>
</evidence>
<feature type="region of interest" description="Disordered" evidence="4">
    <location>
        <begin position="680"/>
        <end position="704"/>
    </location>
</feature>
<keyword evidence="3" id="KW-0067">ATP-binding</keyword>
<keyword evidence="6" id="KW-1185">Reference proteome</keyword>
<reference evidence="5 6" key="1">
    <citation type="journal article" date="2022" name="bioRxiv">
        <title>Genomics of Preaxostyla Flagellates Illuminates Evolutionary Transitions and the Path Towards Mitochondrial Loss.</title>
        <authorList>
            <person name="Novak L.V.F."/>
            <person name="Treitli S.C."/>
            <person name="Pyrih J."/>
            <person name="Halakuc P."/>
            <person name="Pipaliya S.V."/>
            <person name="Vacek V."/>
            <person name="Brzon O."/>
            <person name="Soukal P."/>
            <person name="Eme L."/>
            <person name="Dacks J.B."/>
            <person name="Karnkowska A."/>
            <person name="Elias M."/>
            <person name="Hampl V."/>
        </authorList>
    </citation>
    <scope>NUCLEOTIDE SEQUENCE [LARGE SCALE GENOMIC DNA]</scope>
    <source>
        <strain evidence="5">NAU3</strain>
        <tissue evidence="5">Gut</tissue>
    </source>
</reference>
<proteinExistence type="predicted"/>
<keyword evidence="2" id="KW-0547">Nucleotide-binding</keyword>
<dbReference type="PANTHER" id="PTHR12241:SF154">
    <property type="entry name" value="TUBULIN POLYGLUTAMYLASE TTLL11"/>
    <property type="match status" value="1"/>
</dbReference>
<organism evidence="5 6">
    <name type="scientific">Blattamonas nauphoetae</name>
    <dbReference type="NCBI Taxonomy" id="2049346"/>
    <lineage>
        <taxon>Eukaryota</taxon>
        <taxon>Metamonada</taxon>
        <taxon>Preaxostyla</taxon>
        <taxon>Oxymonadida</taxon>
        <taxon>Blattamonas</taxon>
    </lineage>
</organism>
<sequence>MSKGRGYQDDDDSDDDLFLRQCTQQSRKQGKHCANMSNCRYDIVRFSLKFLSFRECDKTDHCQLIWTDNPPTYETLARLTKQQCLSRFPSMNELSRKGIFFHHINRMRLTFPNEFRFVPRTWVLPQDSAEIQEEFGLAQPNEKPRTYIVKPSSGSQGHGIYLIQSLQEIRPAQGQVVVQRYVDKPFLIDGLKFDFRIYVLISSVSRPNSPENVNRSPIRIWLGREGLARFCTKPYVNVTKDNLGEAFMHLTNYAINKHSTNFVSNTDVHEDSKGSKRSLSSVTRLLRSKGYQVDRMWEEIVAVISKTMLAIAPSLLSGYALHAPQPAFSASSPDQFDPTLHSHCFHIIGFDIMLDHRLRPWIVEINHSPSFVADSPLDQKIKFQVICGAVRLMMKLNGMPLRMDQPKEGEESESVGSLEESPEDFYRLIYPASAPSPSPTPDDPESDLISTSLINQMNIFNACVLHEAFYKGCSVRGMNGLKIISDTGFYATKRFRNHFREYARRSAIIESLAAPHTSQPSYTSRVSSFRPKPTTSLAQRQVQSTGMGCSKFCQFGRNAGLADGRSITQADLDLLYREVTRHSWSSTQLSGTTPRQKGPAQSRSSSRTPGSSGGYGSVSSGGGGGSGGGLGMMGFGEFCTAVLILATRHYPDMSYYDAMLRIVGRMENIFVTQTKLPQLPPTLQTLTPSYQPPKPKQPTKVVPH</sequence>
<evidence type="ECO:0000256" key="2">
    <source>
        <dbReference type="ARBA" id="ARBA00022741"/>
    </source>
</evidence>
<feature type="compositionally biased region" description="Gly residues" evidence="4">
    <location>
        <begin position="611"/>
        <end position="621"/>
    </location>
</feature>
<comment type="caution">
    <text evidence="5">The sequence shown here is derived from an EMBL/GenBank/DDBJ whole genome shotgun (WGS) entry which is preliminary data.</text>
</comment>
<dbReference type="EMBL" id="JARBJD010000023">
    <property type="protein sequence ID" value="KAK2960428.1"/>
    <property type="molecule type" value="Genomic_DNA"/>
</dbReference>
<keyword evidence="1 5" id="KW-0436">Ligase</keyword>
<dbReference type="InterPro" id="IPR004344">
    <property type="entry name" value="TTL/TTLL_fam"/>
</dbReference>
<dbReference type="Pfam" id="PF03133">
    <property type="entry name" value="TTL"/>
    <property type="match status" value="1"/>
</dbReference>
<name>A0ABQ9Y9Q6_9EUKA</name>